<sequence length="52" mass="6129">MILLPICSKEQTLPASRSQKTMFCASSACYHRSYNRIKHSCFMIYNYQTRGY</sequence>
<reference evidence="1" key="2">
    <citation type="journal article" date="2015" name="Data Brief">
        <title>Shoot transcriptome of the giant reed, Arundo donax.</title>
        <authorList>
            <person name="Barrero R.A."/>
            <person name="Guerrero F.D."/>
            <person name="Moolhuijzen P."/>
            <person name="Goolsby J.A."/>
            <person name="Tidwell J."/>
            <person name="Bellgard S.E."/>
            <person name="Bellgard M.I."/>
        </authorList>
    </citation>
    <scope>NUCLEOTIDE SEQUENCE</scope>
    <source>
        <tissue evidence="1">Shoot tissue taken approximately 20 cm above the soil surface</tissue>
    </source>
</reference>
<dbReference type="EMBL" id="GBRH01281401">
    <property type="protein sequence ID" value="JAD16494.1"/>
    <property type="molecule type" value="Transcribed_RNA"/>
</dbReference>
<dbReference type="AlphaFoldDB" id="A0A0A8XRD0"/>
<proteinExistence type="predicted"/>
<organism evidence="1">
    <name type="scientific">Arundo donax</name>
    <name type="common">Giant reed</name>
    <name type="synonym">Donax arundinaceus</name>
    <dbReference type="NCBI Taxonomy" id="35708"/>
    <lineage>
        <taxon>Eukaryota</taxon>
        <taxon>Viridiplantae</taxon>
        <taxon>Streptophyta</taxon>
        <taxon>Embryophyta</taxon>
        <taxon>Tracheophyta</taxon>
        <taxon>Spermatophyta</taxon>
        <taxon>Magnoliopsida</taxon>
        <taxon>Liliopsida</taxon>
        <taxon>Poales</taxon>
        <taxon>Poaceae</taxon>
        <taxon>PACMAD clade</taxon>
        <taxon>Arundinoideae</taxon>
        <taxon>Arundineae</taxon>
        <taxon>Arundo</taxon>
    </lineage>
</organism>
<accession>A0A0A8XRD0</accession>
<evidence type="ECO:0000313" key="1">
    <source>
        <dbReference type="EMBL" id="JAD16494.1"/>
    </source>
</evidence>
<protein>
    <submittedName>
        <fullName evidence="1">Uncharacterized protein</fullName>
    </submittedName>
</protein>
<name>A0A0A8XRD0_ARUDO</name>
<reference evidence="1" key="1">
    <citation type="submission" date="2014-09" db="EMBL/GenBank/DDBJ databases">
        <authorList>
            <person name="Magalhaes I.L.F."/>
            <person name="Oliveira U."/>
            <person name="Santos F.R."/>
            <person name="Vidigal T.H.D.A."/>
            <person name="Brescovit A.D."/>
            <person name="Santos A.J."/>
        </authorList>
    </citation>
    <scope>NUCLEOTIDE SEQUENCE</scope>
    <source>
        <tissue evidence="1">Shoot tissue taken approximately 20 cm above the soil surface</tissue>
    </source>
</reference>